<dbReference type="Proteomes" id="UP000286134">
    <property type="component" value="Unassembled WGS sequence"/>
</dbReference>
<accession>A0A420HC60</accession>
<gene>
    <name evidence="1" type="ORF">OnM2_093035</name>
</gene>
<evidence type="ECO:0000313" key="1">
    <source>
        <dbReference type="EMBL" id="RKF55021.1"/>
    </source>
</evidence>
<comment type="caution">
    <text evidence="1">The sequence shown here is derived from an EMBL/GenBank/DDBJ whole genome shotgun (WGS) entry which is preliminary data.</text>
</comment>
<dbReference type="AlphaFoldDB" id="A0A420HC60"/>
<evidence type="ECO:0000313" key="2">
    <source>
        <dbReference type="Proteomes" id="UP000286134"/>
    </source>
</evidence>
<organism evidence="1 2">
    <name type="scientific">Erysiphe neolycopersici</name>
    <dbReference type="NCBI Taxonomy" id="212602"/>
    <lineage>
        <taxon>Eukaryota</taxon>
        <taxon>Fungi</taxon>
        <taxon>Dikarya</taxon>
        <taxon>Ascomycota</taxon>
        <taxon>Pezizomycotina</taxon>
        <taxon>Leotiomycetes</taxon>
        <taxon>Erysiphales</taxon>
        <taxon>Erysiphaceae</taxon>
        <taxon>Erysiphe</taxon>
    </lineage>
</organism>
<sequence length="55" mass="6328">MDGLFTPDQFFHDSMSEGFSMEQSDYWQPKCDFSIVQADEARSQLDAAIGQEYKV</sequence>
<name>A0A420HC60_9PEZI</name>
<dbReference type="EMBL" id="MCFK01009301">
    <property type="protein sequence ID" value="RKF55021.1"/>
    <property type="molecule type" value="Genomic_DNA"/>
</dbReference>
<proteinExistence type="predicted"/>
<keyword evidence="2" id="KW-1185">Reference proteome</keyword>
<reference evidence="1 2" key="1">
    <citation type="journal article" date="2018" name="BMC Genomics">
        <title>Comparative genome analyses reveal sequence features reflecting distinct modes of host-adaptation between dicot and monocot powdery mildew.</title>
        <authorList>
            <person name="Wu Y."/>
            <person name="Ma X."/>
            <person name="Pan Z."/>
            <person name="Kale S.D."/>
            <person name="Song Y."/>
            <person name="King H."/>
            <person name="Zhang Q."/>
            <person name="Presley C."/>
            <person name="Deng X."/>
            <person name="Wei C.I."/>
            <person name="Xiao S."/>
        </authorList>
    </citation>
    <scope>NUCLEOTIDE SEQUENCE [LARGE SCALE GENOMIC DNA]</scope>
    <source>
        <strain evidence="1">UMSG2</strain>
    </source>
</reference>
<protein>
    <submittedName>
        <fullName evidence="1">Uncharacterized protein</fullName>
    </submittedName>
</protein>